<dbReference type="EMBL" id="QBMP01000399">
    <property type="protein sequence ID" value="PZO43628.1"/>
    <property type="molecule type" value="Genomic_DNA"/>
</dbReference>
<evidence type="ECO:0000256" key="1">
    <source>
        <dbReference type="ARBA" id="ARBA00004418"/>
    </source>
</evidence>
<dbReference type="GO" id="GO:0042597">
    <property type="term" value="C:periplasmic space"/>
    <property type="evidence" value="ECO:0007669"/>
    <property type="project" value="UniProtKB-SubCell"/>
</dbReference>
<dbReference type="AlphaFoldDB" id="A0A2W4YKY5"/>
<dbReference type="GO" id="GO:0042918">
    <property type="term" value="P:alkanesulfonate transmembrane transport"/>
    <property type="evidence" value="ECO:0007669"/>
    <property type="project" value="TreeGrafter"/>
</dbReference>
<evidence type="ECO:0000313" key="6">
    <source>
        <dbReference type="EMBL" id="PZO43628.1"/>
    </source>
</evidence>
<dbReference type="InterPro" id="IPR001638">
    <property type="entry name" value="Solute-binding_3/MltF_N"/>
</dbReference>
<dbReference type="Gene3D" id="3.40.190.10">
    <property type="entry name" value="Periplasmic binding protein-like II"/>
    <property type="match status" value="2"/>
</dbReference>
<dbReference type="PANTHER" id="PTHR30024">
    <property type="entry name" value="ALIPHATIC SULFONATES-BINDING PROTEIN-RELATED"/>
    <property type="match status" value="1"/>
</dbReference>
<dbReference type="PROSITE" id="PS51257">
    <property type="entry name" value="PROKAR_LIPOPROTEIN"/>
    <property type="match status" value="1"/>
</dbReference>
<evidence type="ECO:0000256" key="4">
    <source>
        <dbReference type="SAM" id="SignalP"/>
    </source>
</evidence>
<sequence length="366" mass="38837">MSPTKFKLKRLFHRQFAVLLGLLSMALVLTLAACTQPSTIATSASAPAEGGNMPTEFRIGYQIIPNAELLTKGMGLAEAQFPDVRIKWLPFDSSRDVNTAMVSGGIDVGLADSVLVSTGIAQNLPYSVYFIHDVIGNNEALAVTKASGIKSLADLLGKKIGVPFGSTTHFSLLSALTQAGIKPNDVQILDMQPQDMLAAWDRGDIDGGFVWQPTLSKMLEGDGTVLTTANQLAKEGIVTADLGVVSQDFATQYPDFVNGYVAVLNEAVKAYRDDPKAASEVMAKEISLSPEESLKVMNELAWLDAAEQASPKYLGTPDAPGKLSQVLKDSAEFMVGQKALPSAPDIEAYKAALFNAPVAANSAANL</sequence>
<evidence type="ECO:0000313" key="7">
    <source>
        <dbReference type="Proteomes" id="UP000249794"/>
    </source>
</evidence>
<dbReference type="Proteomes" id="UP000249794">
    <property type="component" value="Unassembled WGS sequence"/>
</dbReference>
<dbReference type="SUPFAM" id="SSF53850">
    <property type="entry name" value="Periplasmic binding protein-like II"/>
    <property type="match status" value="1"/>
</dbReference>
<organism evidence="6 7">
    <name type="scientific">Phormidesmis priestleyi</name>
    <dbReference type="NCBI Taxonomy" id="268141"/>
    <lineage>
        <taxon>Bacteria</taxon>
        <taxon>Bacillati</taxon>
        <taxon>Cyanobacteriota</taxon>
        <taxon>Cyanophyceae</taxon>
        <taxon>Leptolyngbyales</taxon>
        <taxon>Leptolyngbyaceae</taxon>
        <taxon>Phormidesmis</taxon>
    </lineage>
</organism>
<dbReference type="PANTHER" id="PTHR30024:SF47">
    <property type="entry name" value="TAURINE-BINDING PERIPLASMIC PROTEIN"/>
    <property type="match status" value="1"/>
</dbReference>
<dbReference type="Pfam" id="PF09084">
    <property type="entry name" value="NMT1"/>
    <property type="match status" value="1"/>
</dbReference>
<comment type="caution">
    <text evidence="6">The sequence shown here is derived from an EMBL/GenBank/DDBJ whole genome shotgun (WGS) entry which is preliminary data.</text>
</comment>
<gene>
    <name evidence="6" type="ORF">DCF15_22445</name>
</gene>
<feature type="domain" description="Solute-binding protein family 3/N-terminal" evidence="5">
    <location>
        <begin position="56"/>
        <end position="275"/>
    </location>
</feature>
<reference evidence="7" key="1">
    <citation type="submission" date="2018-04" db="EMBL/GenBank/DDBJ databases">
        <authorList>
            <person name="Cornet L."/>
        </authorList>
    </citation>
    <scope>NUCLEOTIDE SEQUENCE [LARGE SCALE GENOMIC DNA]</scope>
</reference>
<evidence type="ECO:0000256" key="2">
    <source>
        <dbReference type="ARBA" id="ARBA00010742"/>
    </source>
</evidence>
<protein>
    <submittedName>
        <fullName evidence="6">Taurine ABC transporter substrate-binding protein</fullName>
    </submittedName>
</protein>
<proteinExistence type="inferred from homology"/>
<reference evidence="6 7" key="2">
    <citation type="submission" date="2018-06" db="EMBL/GenBank/DDBJ databases">
        <title>Metagenomic assembly of (sub)arctic Cyanobacteria and their associated microbiome from non-axenic cultures.</title>
        <authorList>
            <person name="Baurain D."/>
        </authorList>
    </citation>
    <scope>NUCLEOTIDE SEQUENCE [LARGE SCALE GENOMIC DNA]</scope>
    <source>
        <strain evidence="6">ULC027bin1</strain>
    </source>
</reference>
<feature type="chain" id="PRO_5016111205" evidence="4">
    <location>
        <begin position="33"/>
        <end position="366"/>
    </location>
</feature>
<evidence type="ECO:0000259" key="5">
    <source>
        <dbReference type="SMART" id="SM00062"/>
    </source>
</evidence>
<comment type="similarity">
    <text evidence="2">Belongs to the bacterial solute-binding protein SsuA/TauA family.</text>
</comment>
<name>A0A2W4YKY5_9CYAN</name>
<evidence type="ECO:0000256" key="3">
    <source>
        <dbReference type="ARBA" id="ARBA00022729"/>
    </source>
</evidence>
<comment type="subcellular location">
    <subcellularLocation>
        <location evidence="1">Periplasm</location>
    </subcellularLocation>
</comment>
<feature type="signal peptide" evidence="4">
    <location>
        <begin position="1"/>
        <end position="32"/>
    </location>
</feature>
<keyword evidence="3 4" id="KW-0732">Signal</keyword>
<dbReference type="InterPro" id="IPR015168">
    <property type="entry name" value="SsuA/THI5"/>
</dbReference>
<dbReference type="SMART" id="SM00062">
    <property type="entry name" value="PBPb"/>
    <property type="match status" value="1"/>
</dbReference>
<accession>A0A2W4YKY5</accession>